<comment type="caution">
    <text evidence="1">The sequence shown here is derived from an EMBL/GenBank/DDBJ whole genome shotgun (WGS) entry which is preliminary data.</text>
</comment>
<protein>
    <recommendedName>
        <fullName evidence="3">GAF domain-containing protein</fullName>
    </recommendedName>
</protein>
<evidence type="ECO:0000313" key="1">
    <source>
        <dbReference type="EMBL" id="TFD01358.1"/>
    </source>
</evidence>
<accession>A0ABY2J8T1</accession>
<sequence>MTVIERVSPRPVGKFKGFWHAATTTTSHFLSREGIKTTWHEPLILTGTVASLYVGVVNEDHLGYFIGGAAALLIVGNVRGLYTKSHTIGVEGDRDLLRDQLNGVEEREASRREQFAGAVAETLQNLATELQVWNSHSRLTLYTFNGSGFQLFRRKSDNPMLEAIGRGFYPLDQGILRMAWERGVTAAFTAIPTNDPDYGKKLQKDFNIPIGTSKGFGMRSASILAARLSDTTSASNDHIGVLVIESTAPRGVTSTVRTNLMSSKVWHALQVQVSTSREYLPDILDAQKRGF</sequence>
<proteinExistence type="predicted"/>
<evidence type="ECO:0008006" key="3">
    <source>
        <dbReference type="Google" id="ProtNLM"/>
    </source>
</evidence>
<keyword evidence="2" id="KW-1185">Reference proteome</keyword>
<gene>
    <name evidence="1" type="ORF">E3O65_01550</name>
</gene>
<dbReference type="Proteomes" id="UP000298355">
    <property type="component" value="Unassembled WGS sequence"/>
</dbReference>
<dbReference type="RefSeq" id="WP_134362001.1">
    <property type="nucleotide sequence ID" value="NZ_SOGJ01000006.1"/>
</dbReference>
<organism evidence="1 2">
    <name type="scientific">Cryobacterium breve</name>
    <dbReference type="NCBI Taxonomy" id="1259258"/>
    <lineage>
        <taxon>Bacteria</taxon>
        <taxon>Bacillati</taxon>
        <taxon>Actinomycetota</taxon>
        <taxon>Actinomycetes</taxon>
        <taxon>Micrococcales</taxon>
        <taxon>Microbacteriaceae</taxon>
        <taxon>Cryobacterium</taxon>
    </lineage>
</organism>
<dbReference type="EMBL" id="SOGJ01000006">
    <property type="protein sequence ID" value="TFD01358.1"/>
    <property type="molecule type" value="Genomic_DNA"/>
</dbReference>
<evidence type="ECO:0000313" key="2">
    <source>
        <dbReference type="Proteomes" id="UP000298355"/>
    </source>
</evidence>
<reference evidence="1 2" key="1">
    <citation type="submission" date="2019-03" db="EMBL/GenBank/DDBJ databases">
        <title>Genomics of glacier-inhabiting Cryobacterium strains.</title>
        <authorList>
            <person name="Liu Q."/>
            <person name="Xin Y.-H."/>
        </authorList>
    </citation>
    <scope>NUCLEOTIDE SEQUENCE [LARGE SCALE GENOMIC DNA]</scope>
    <source>
        <strain evidence="1 2">TMT4-23</strain>
    </source>
</reference>
<name>A0ABY2J8T1_9MICO</name>